<organism evidence="1 2">
    <name type="scientific">Populus alba x Populus x berolinensis</name>
    <dbReference type="NCBI Taxonomy" id="444605"/>
    <lineage>
        <taxon>Eukaryota</taxon>
        <taxon>Viridiplantae</taxon>
        <taxon>Streptophyta</taxon>
        <taxon>Embryophyta</taxon>
        <taxon>Tracheophyta</taxon>
        <taxon>Spermatophyta</taxon>
        <taxon>Magnoliopsida</taxon>
        <taxon>eudicotyledons</taxon>
        <taxon>Gunneridae</taxon>
        <taxon>Pentapetalae</taxon>
        <taxon>rosids</taxon>
        <taxon>fabids</taxon>
        <taxon>Malpighiales</taxon>
        <taxon>Salicaceae</taxon>
        <taxon>Saliceae</taxon>
        <taxon>Populus</taxon>
    </lineage>
</organism>
<proteinExistence type="predicted"/>
<sequence>MVFLPPKVFKTQLPELPGNSTQKRTQRPLPTPRNLHFYLYQDLSSFQQMSSLLTSQYVSSAVDVSFTGEADQCTDVSADRLRHDVTVLQQSSS</sequence>
<gene>
    <name evidence="1" type="ORF">NC653_002015</name>
</gene>
<evidence type="ECO:0000313" key="2">
    <source>
        <dbReference type="Proteomes" id="UP001164929"/>
    </source>
</evidence>
<dbReference type="Proteomes" id="UP001164929">
    <property type="component" value="Chromosome 1"/>
</dbReference>
<reference evidence="1 2" key="1">
    <citation type="journal article" date="2023" name="Mol. Ecol. Resour.">
        <title>Chromosome-level genome assembly of a triploid poplar Populus alba 'Berolinensis'.</title>
        <authorList>
            <person name="Chen S."/>
            <person name="Yu Y."/>
            <person name="Wang X."/>
            <person name="Wang S."/>
            <person name="Zhang T."/>
            <person name="Zhou Y."/>
            <person name="He R."/>
            <person name="Meng N."/>
            <person name="Wang Y."/>
            <person name="Liu W."/>
            <person name="Liu Z."/>
            <person name="Liu J."/>
            <person name="Guo Q."/>
            <person name="Huang H."/>
            <person name="Sederoff R.R."/>
            <person name="Wang G."/>
            <person name="Qu G."/>
            <person name="Chen S."/>
        </authorList>
    </citation>
    <scope>NUCLEOTIDE SEQUENCE [LARGE SCALE GENOMIC DNA]</scope>
    <source>
        <strain evidence="1">SC-2020</strain>
    </source>
</reference>
<protein>
    <submittedName>
        <fullName evidence="1">Uncharacterized protein</fullName>
    </submittedName>
</protein>
<name>A0AAD6RPI9_9ROSI</name>
<comment type="caution">
    <text evidence="1">The sequence shown here is derived from an EMBL/GenBank/DDBJ whole genome shotgun (WGS) entry which is preliminary data.</text>
</comment>
<dbReference type="EMBL" id="JAQIZT010000001">
    <property type="protein sequence ID" value="KAJ7011787.1"/>
    <property type="molecule type" value="Genomic_DNA"/>
</dbReference>
<accession>A0AAD6RPI9</accession>
<dbReference type="AlphaFoldDB" id="A0AAD6RPI9"/>
<evidence type="ECO:0000313" key="1">
    <source>
        <dbReference type="EMBL" id="KAJ7011787.1"/>
    </source>
</evidence>
<keyword evidence="2" id="KW-1185">Reference proteome</keyword>